<dbReference type="PANTHER" id="PTHR13789">
    <property type="entry name" value="MONOOXYGENASE"/>
    <property type="match status" value="1"/>
</dbReference>
<organism evidence="4 5">
    <name type="scientific">Streptomyces melanogenes</name>
    <dbReference type="NCBI Taxonomy" id="67326"/>
    <lineage>
        <taxon>Bacteria</taxon>
        <taxon>Bacillati</taxon>
        <taxon>Actinomycetota</taxon>
        <taxon>Actinomycetes</taxon>
        <taxon>Kitasatosporales</taxon>
        <taxon>Streptomycetaceae</taxon>
        <taxon>Streptomyces</taxon>
    </lineage>
</organism>
<protein>
    <submittedName>
        <fullName evidence="4">FAD-dependent monooxygenase</fullName>
    </submittedName>
</protein>
<dbReference type="InterPro" id="IPR002938">
    <property type="entry name" value="FAD-bd"/>
</dbReference>
<dbReference type="RefSeq" id="WP_329395114.1">
    <property type="nucleotide sequence ID" value="NZ_CP109019.1"/>
</dbReference>
<feature type="domain" description="FAD-binding" evidence="3">
    <location>
        <begin position="10"/>
        <end position="344"/>
    </location>
</feature>
<dbReference type="PRINTS" id="PR00420">
    <property type="entry name" value="RNGMNOXGNASE"/>
</dbReference>
<reference evidence="4" key="1">
    <citation type="submission" date="2022-10" db="EMBL/GenBank/DDBJ databases">
        <title>The complete genomes of actinobacterial strains from the NBC collection.</title>
        <authorList>
            <person name="Joergensen T.S."/>
            <person name="Alvarez Arevalo M."/>
            <person name="Sterndorff E.B."/>
            <person name="Faurdal D."/>
            <person name="Vuksanovic O."/>
            <person name="Mourched A.-S."/>
            <person name="Charusanti P."/>
            <person name="Shaw S."/>
            <person name="Blin K."/>
            <person name="Weber T."/>
        </authorList>
    </citation>
    <scope>NUCLEOTIDE SEQUENCE</scope>
    <source>
        <strain evidence="4">NBC_00668</strain>
    </source>
</reference>
<proteinExistence type="predicted"/>
<sequence length="375" mass="39365">MDSYRGARTALIVGAGVAGLTAAAALARGGWQVEIVEIGPPEAPSGWGLCLTGPALRALGELGLADACLAEGYGMSTITHVDVNGEPVGEVQLPRLIGARRPAMAGIARPVLHRILHAEAERCGVVVRHGVTVAAVDQEGELVCARLSDGTGRRVALLVGADGIRSSVRGLLGLETSLDFHGQMVWRALVPRPLWATGIHQFAGKAGTAGLIPLSRRQAYVFLTENAVEQSVLPDTELAPRLRQLLESFPGRVEEIRSLVSESDSVVRRPVLTALLGGAWSRGNGVVIGDAAHAPAPQMASGAALAVEDGLVLAQELGRHESVGAGLQAFVSRRTQRCRTLVETSVEIAVLEQAQRHHEAYPLAGSCHRLMAEAA</sequence>
<evidence type="ECO:0000313" key="4">
    <source>
        <dbReference type="EMBL" id="WUT81057.1"/>
    </source>
</evidence>
<name>A0ABZ1XDP3_9ACTN</name>
<gene>
    <name evidence="4" type="ORF">OG515_02080</name>
</gene>
<dbReference type="EMBL" id="CP109019">
    <property type="protein sequence ID" value="WUT81057.1"/>
    <property type="molecule type" value="Genomic_DNA"/>
</dbReference>
<dbReference type="Gene3D" id="3.50.50.60">
    <property type="entry name" value="FAD/NAD(P)-binding domain"/>
    <property type="match status" value="1"/>
</dbReference>
<evidence type="ECO:0000256" key="2">
    <source>
        <dbReference type="ARBA" id="ARBA00023033"/>
    </source>
</evidence>
<dbReference type="InterPro" id="IPR050493">
    <property type="entry name" value="FAD-dep_Monooxygenase_BioMet"/>
</dbReference>
<dbReference type="Pfam" id="PF01494">
    <property type="entry name" value="FAD_binding_3"/>
    <property type="match status" value="1"/>
</dbReference>
<evidence type="ECO:0000256" key="1">
    <source>
        <dbReference type="ARBA" id="ARBA00023002"/>
    </source>
</evidence>
<dbReference type="GO" id="GO:0004497">
    <property type="term" value="F:monooxygenase activity"/>
    <property type="evidence" value="ECO:0007669"/>
    <property type="project" value="UniProtKB-KW"/>
</dbReference>
<dbReference type="Proteomes" id="UP001432060">
    <property type="component" value="Chromosome"/>
</dbReference>
<keyword evidence="5" id="KW-1185">Reference proteome</keyword>
<evidence type="ECO:0000313" key="5">
    <source>
        <dbReference type="Proteomes" id="UP001432060"/>
    </source>
</evidence>
<keyword evidence="1" id="KW-0560">Oxidoreductase</keyword>
<accession>A0ABZ1XDP3</accession>
<evidence type="ECO:0000259" key="3">
    <source>
        <dbReference type="Pfam" id="PF01494"/>
    </source>
</evidence>
<dbReference type="PANTHER" id="PTHR13789:SF309">
    <property type="entry name" value="PUTATIVE (AFU_ORTHOLOGUE AFUA_6G14510)-RELATED"/>
    <property type="match status" value="1"/>
</dbReference>
<keyword evidence="2 4" id="KW-0503">Monooxygenase</keyword>
<dbReference type="SUPFAM" id="SSF51905">
    <property type="entry name" value="FAD/NAD(P)-binding domain"/>
    <property type="match status" value="1"/>
</dbReference>
<dbReference type="InterPro" id="IPR036188">
    <property type="entry name" value="FAD/NAD-bd_sf"/>
</dbReference>